<dbReference type="HOGENOM" id="CLU_026673_3_3_5"/>
<dbReference type="InterPro" id="IPR036291">
    <property type="entry name" value="NAD(P)-bd_dom_sf"/>
</dbReference>
<dbReference type="SMART" id="SM00829">
    <property type="entry name" value="PKS_ER"/>
    <property type="match status" value="1"/>
</dbReference>
<dbReference type="InterPro" id="IPR050700">
    <property type="entry name" value="YIM1/Zinc_Alcohol_DH_Fams"/>
</dbReference>
<sequence length="367" mass="38378">MFDPAIICIFGKLKSESPILHDYPRKCISGQRDLDMELPMKTMILNEYGPDAAFTPAEIERPAVKPGHVLVRVKATSVNTVDTMIRDMGKALPLSPDLPAILGMDFAGVVEEVGAGVGGFAVGDEVYGCAGGLADLQGALAEYMPADARLIAHKPKSLSMREAAALPLVGITAWEGLHRAGVGRGQKVLVQGGAGGVGHVAVQLARHLGADVWSTGTGDAKLAAIETLGATPIDYKAETIEAYVAAHTNGAGFDVVFDTVGGENMTNSFAAAALNAQVVTTVSLLELDLSHAHFKGLSLHVVFMLLPMLHDVGREAHGDILADLARLVDAGAVTPLLDERRFGLSEIGAAHARLKSGQAMGKVVVEV</sequence>
<dbReference type="PANTHER" id="PTHR11695">
    <property type="entry name" value="ALCOHOL DEHYDROGENASE RELATED"/>
    <property type="match status" value="1"/>
</dbReference>
<reference evidence="3 4" key="1">
    <citation type="submission" date="2013-03" db="EMBL/GenBank/DDBJ databases">
        <authorList>
            <person name="Fiebig A."/>
            <person name="Goeker M."/>
            <person name="Klenk H.-P.P."/>
        </authorList>
    </citation>
    <scope>NUCLEOTIDE SEQUENCE [LARGE SCALE GENOMIC DNA]</scope>
    <source>
        <strain evidence="3 4">DSM 17492</strain>
    </source>
</reference>
<dbReference type="InterPro" id="IPR002364">
    <property type="entry name" value="Quin_OxRdtase/zeta-crystal_CS"/>
</dbReference>
<dbReference type="PANTHER" id="PTHR11695:SF294">
    <property type="entry name" value="RETICULON-4-INTERACTING PROTEIN 1, MITOCHONDRIAL"/>
    <property type="match status" value="1"/>
</dbReference>
<dbReference type="Proteomes" id="UP000025047">
    <property type="component" value="Unassembled WGS sequence"/>
</dbReference>
<organism evidence="3 4">
    <name type="scientific">Limimaricola hongkongensis DSM 17492</name>
    <dbReference type="NCBI Taxonomy" id="1122180"/>
    <lineage>
        <taxon>Bacteria</taxon>
        <taxon>Pseudomonadati</taxon>
        <taxon>Pseudomonadota</taxon>
        <taxon>Alphaproteobacteria</taxon>
        <taxon>Rhodobacterales</taxon>
        <taxon>Paracoccaceae</taxon>
        <taxon>Limimaricola</taxon>
    </lineage>
</organism>
<keyword evidence="4" id="KW-1185">Reference proteome</keyword>
<accession>A0A017HC31</accession>
<proteinExistence type="predicted"/>
<evidence type="ECO:0000256" key="1">
    <source>
        <dbReference type="ARBA" id="ARBA00023002"/>
    </source>
</evidence>
<dbReference type="InterPro" id="IPR011032">
    <property type="entry name" value="GroES-like_sf"/>
</dbReference>
<dbReference type="AlphaFoldDB" id="A0A017HC31"/>
<dbReference type="Gene3D" id="3.90.180.10">
    <property type="entry name" value="Medium-chain alcohol dehydrogenases, catalytic domain"/>
    <property type="match status" value="1"/>
</dbReference>
<dbReference type="SUPFAM" id="SSF50129">
    <property type="entry name" value="GroES-like"/>
    <property type="match status" value="1"/>
</dbReference>
<name>A0A017HC31_9RHOB</name>
<dbReference type="GO" id="GO:0016491">
    <property type="term" value="F:oxidoreductase activity"/>
    <property type="evidence" value="ECO:0007669"/>
    <property type="project" value="UniProtKB-KW"/>
</dbReference>
<gene>
    <name evidence="3" type="ORF">Lokhon_01772</name>
</gene>
<dbReference type="Gene3D" id="3.40.50.720">
    <property type="entry name" value="NAD(P)-binding Rossmann-like Domain"/>
    <property type="match status" value="1"/>
</dbReference>
<dbReference type="eggNOG" id="COG0604">
    <property type="taxonomic scope" value="Bacteria"/>
</dbReference>
<dbReference type="SUPFAM" id="SSF51735">
    <property type="entry name" value="NAD(P)-binding Rossmann-fold domains"/>
    <property type="match status" value="1"/>
</dbReference>
<dbReference type="GO" id="GO:0008270">
    <property type="term" value="F:zinc ion binding"/>
    <property type="evidence" value="ECO:0007669"/>
    <property type="project" value="InterPro"/>
</dbReference>
<evidence type="ECO:0000259" key="2">
    <source>
        <dbReference type="SMART" id="SM00829"/>
    </source>
</evidence>
<dbReference type="Pfam" id="PF08240">
    <property type="entry name" value="ADH_N"/>
    <property type="match status" value="1"/>
</dbReference>
<dbReference type="InterPro" id="IPR013154">
    <property type="entry name" value="ADH-like_N"/>
</dbReference>
<dbReference type="STRING" id="1122180.Lokhon_01772"/>
<dbReference type="PATRIC" id="fig|1122180.6.peg.1755"/>
<dbReference type="PROSITE" id="PS01162">
    <property type="entry name" value="QOR_ZETA_CRYSTAL"/>
    <property type="match status" value="1"/>
</dbReference>
<dbReference type="CDD" id="cd08272">
    <property type="entry name" value="MDR6"/>
    <property type="match status" value="1"/>
</dbReference>
<feature type="domain" description="Enoyl reductase (ER)" evidence="2">
    <location>
        <begin position="49"/>
        <end position="365"/>
    </location>
</feature>
<protein>
    <submittedName>
        <fullName evidence="3">Bifunctional protein: zinc-containing alcohol dehydrogenase/ quinone oxidoreductase</fullName>
    </submittedName>
</protein>
<keyword evidence="1" id="KW-0560">Oxidoreductase</keyword>
<evidence type="ECO:0000313" key="4">
    <source>
        <dbReference type="Proteomes" id="UP000025047"/>
    </source>
</evidence>
<dbReference type="EMBL" id="APGJ01000006">
    <property type="protein sequence ID" value="EYD71703.1"/>
    <property type="molecule type" value="Genomic_DNA"/>
</dbReference>
<evidence type="ECO:0000313" key="3">
    <source>
        <dbReference type="EMBL" id="EYD71703.1"/>
    </source>
</evidence>
<dbReference type="InterPro" id="IPR020843">
    <property type="entry name" value="ER"/>
</dbReference>
<dbReference type="Pfam" id="PF13602">
    <property type="entry name" value="ADH_zinc_N_2"/>
    <property type="match status" value="1"/>
</dbReference>
<comment type="caution">
    <text evidence="3">The sequence shown here is derived from an EMBL/GenBank/DDBJ whole genome shotgun (WGS) entry which is preliminary data.</text>
</comment>